<reference evidence="2" key="1">
    <citation type="submission" date="2018-05" db="EMBL/GenBank/DDBJ databases">
        <authorList>
            <person name="Lanie J.A."/>
            <person name="Ng W.-L."/>
            <person name="Kazmierczak K.M."/>
            <person name="Andrzejewski T.M."/>
            <person name="Davidsen T.M."/>
            <person name="Wayne K.J."/>
            <person name="Tettelin H."/>
            <person name="Glass J.I."/>
            <person name="Rusch D."/>
            <person name="Podicherti R."/>
            <person name="Tsui H.-C.T."/>
            <person name="Winkler M.E."/>
        </authorList>
    </citation>
    <scope>NUCLEOTIDE SEQUENCE</scope>
</reference>
<sequence>MPNDIQRKITDGIHQAGIQGDWLHQWDHVENHQYTIYHHRPDAPVTGDFYTWHTDAGENPQSEGGRMRKLSSTIQLSFADEYEGGNFQWIEPAGLFDKLKSTGSQNINVDPYIKTAPFSAKERGTLIVFPSFVHHQVTPVTRGTRVSLVSWYHGQPYI</sequence>
<accession>A0A381YSP5</accession>
<gene>
    <name evidence="2" type="ORF">METZ01_LOCUS132505</name>
</gene>
<evidence type="ECO:0000259" key="1">
    <source>
        <dbReference type="PROSITE" id="PS51471"/>
    </source>
</evidence>
<proteinExistence type="predicted"/>
<dbReference type="AlphaFoldDB" id="A0A381YSP5"/>
<dbReference type="EMBL" id="UINC01018885">
    <property type="protein sequence ID" value="SVA79651.1"/>
    <property type="molecule type" value="Genomic_DNA"/>
</dbReference>
<protein>
    <recommendedName>
        <fullName evidence="1">Fe2OG dioxygenase domain-containing protein</fullName>
    </recommendedName>
</protein>
<name>A0A381YSP5_9ZZZZ</name>
<dbReference type="InterPro" id="IPR044862">
    <property type="entry name" value="Pro_4_hyd_alph_FE2OG_OXY"/>
</dbReference>
<evidence type="ECO:0000313" key="2">
    <source>
        <dbReference type="EMBL" id="SVA79651.1"/>
    </source>
</evidence>
<dbReference type="InterPro" id="IPR005123">
    <property type="entry name" value="Oxoglu/Fe-dep_dioxygenase_dom"/>
</dbReference>
<dbReference type="PROSITE" id="PS51471">
    <property type="entry name" value="FE2OG_OXY"/>
    <property type="match status" value="1"/>
</dbReference>
<feature type="domain" description="Fe2OG dioxygenase" evidence="1">
    <location>
        <begin position="30"/>
        <end position="154"/>
    </location>
</feature>
<dbReference type="Gene3D" id="2.60.120.620">
    <property type="entry name" value="q2cbj1_9rhob like domain"/>
    <property type="match status" value="1"/>
</dbReference>
<dbReference type="Pfam" id="PF13640">
    <property type="entry name" value="2OG-FeII_Oxy_3"/>
    <property type="match status" value="1"/>
</dbReference>
<organism evidence="2">
    <name type="scientific">marine metagenome</name>
    <dbReference type="NCBI Taxonomy" id="408172"/>
    <lineage>
        <taxon>unclassified sequences</taxon>
        <taxon>metagenomes</taxon>
        <taxon>ecological metagenomes</taxon>
    </lineage>
</organism>